<dbReference type="FunFam" id="3.40.50.720:FF:000173">
    <property type="entry name" value="3-oxoacyl-[acyl-carrier protein] reductase"/>
    <property type="match status" value="1"/>
</dbReference>
<comment type="caution">
    <text evidence="3">The sequence shown here is derived from an EMBL/GenBank/DDBJ whole genome shotgun (WGS) entry which is preliminary data.</text>
</comment>
<dbReference type="RefSeq" id="WP_152583350.1">
    <property type="nucleotide sequence ID" value="NZ_VIKT02000007.1"/>
</dbReference>
<gene>
    <name evidence="3" type="ORF">FK219_005815</name>
</gene>
<dbReference type="InterPro" id="IPR036291">
    <property type="entry name" value="NAD(P)-bd_dom_sf"/>
</dbReference>
<dbReference type="EMBL" id="VIKT02000007">
    <property type="protein sequence ID" value="NHF62754.1"/>
    <property type="molecule type" value="Genomic_DNA"/>
</dbReference>
<dbReference type="Pfam" id="PF13561">
    <property type="entry name" value="adh_short_C2"/>
    <property type="match status" value="1"/>
</dbReference>
<evidence type="ECO:0000256" key="2">
    <source>
        <dbReference type="ARBA" id="ARBA00023002"/>
    </source>
</evidence>
<dbReference type="OrthoDB" id="4350228at2"/>
<organism evidence="3 4">
    <name type="scientific">Microcella pacifica</name>
    <dbReference type="NCBI Taxonomy" id="2591847"/>
    <lineage>
        <taxon>Bacteria</taxon>
        <taxon>Bacillati</taxon>
        <taxon>Actinomycetota</taxon>
        <taxon>Actinomycetes</taxon>
        <taxon>Micrococcales</taxon>
        <taxon>Microbacteriaceae</taxon>
        <taxon>Microcella</taxon>
    </lineage>
</organism>
<keyword evidence="4" id="KW-1185">Reference proteome</keyword>
<protein>
    <submittedName>
        <fullName evidence="3">SDR family oxidoreductase</fullName>
    </submittedName>
</protein>
<evidence type="ECO:0000313" key="4">
    <source>
        <dbReference type="Proteomes" id="UP000818266"/>
    </source>
</evidence>
<reference evidence="3 4" key="2">
    <citation type="submission" date="2020-03" db="EMBL/GenBank/DDBJ databases">
        <title>Chryseoglobus sp. isolated from a deep-sea seamount.</title>
        <authorList>
            <person name="Zhang D.-C."/>
        </authorList>
    </citation>
    <scope>NUCLEOTIDE SEQUENCE [LARGE SCALE GENOMIC DNA]</scope>
    <source>
        <strain evidence="3 4">KN1116</strain>
    </source>
</reference>
<accession>A0A9E5JN83</accession>
<proteinExistence type="inferred from homology"/>
<dbReference type="InterPro" id="IPR050259">
    <property type="entry name" value="SDR"/>
</dbReference>
<sequence>MTGSPSSRPALPLDLDLSGRTALVTGCGSSSGIGFATARALAQRGARVAMTATTERIEARVAELHDDGLDAVGVVARLETEAAATAAVRAVVERVGEPNILVNNAGMVATGEEMPRGDIGMSIDEWRSAVDVNLTSAFLVTRAVVAGMRDAGWGRIVSVASTTGAVQAARDDLGYATAKAGVLGFTRALAVDEARRGITVNAVAPGWIATGSQLRQEVEEGELVPLGRSGTAEEVASAIAWLASPGASYVTGQLIVVDGGGSVIEERRPGLYPWRP</sequence>
<dbReference type="PRINTS" id="PR00081">
    <property type="entry name" value="GDHRDH"/>
</dbReference>
<dbReference type="PANTHER" id="PTHR42879">
    <property type="entry name" value="3-OXOACYL-(ACYL-CARRIER-PROTEIN) REDUCTASE"/>
    <property type="match status" value="1"/>
</dbReference>
<dbReference type="Proteomes" id="UP000818266">
    <property type="component" value="Unassembled WGS sequence"/>
</dbReference>
<dbReference type="GO" id="GO:0016491">
    <property type="term" value="F:oxidoreductase activity"/>
    <property type="evidence" value="ECO:0007669"/>
    <property type="project" value="UniProtKB-KW"/>
</dbReference>
<reference evidence="3 4" key="1">
    <citation type="submission" date="2019-06" db="EMBL/GenBank/DDBJ databases">
        <authorList>
            <person name="De-Chao Zhang Q."/>
        </authorList>
    </citation>
    <scope>NUCLEOTIDE SEQUENCE [LARGE SCALE GENOMIC DNA]</scope>
    <source>
        <strain evidence="3 4">KN1116</strain>
    </source>
</reference>
<dbReference type="InterPro" id="IPR002347">
    <property type="entry name" value="SDR_fam"/>
</dbReference>
<evidence type="ECO:0000256" key="1">
    <source>
        <dbReference type="ARBA" id="ARBA00006484"/>
    </source>
</evidence>
<dbReference type="AlphaFoldDB" id="A0A9E5JN83"/>
<evidence type="ECO:0000313" key="3">
    <source>
        <dbReference type="EMBL" id="NHF62754.1"/>
    </source>
</evidence>
<keyword evidence="2" id="KW-0560">Oxidoreductase</keyword>
<comment type="similarity">
    <text evidence="1">Belongs to the short-chain dehydrogenases/reductases (SDR) family.</text>
</comment>
<dbReference type="PRINTS" id="PR00080">
    <property type="entry name" value="SDRFAMILY"/>
</dbReference>
<dbReference type="SUPFAM" id="SSF51735">
    <property type="entry name" value="NAD(P)-binding Rossmann-fold domains"/>
    <property type="match status" value="1"/>
</dbReference>
<dbReference type="PANTHER" id="PTHR42879:SF2">
    <property type="entry name" value="3-OXOACYL-[ACYL-CARRIER-PROTEIN] REDUCTASE FABG"/>
    <property type="match status" value="1"/>
</dbReference>
<name>A0A9E5JN83_9MICO</name>
<dbReference type="Gene3D" id="3.40.50.720">
    <property type="entry name" value="NAD(P)-binding Rossmann-like Domain"/>
    <property type="match status" value="1"/>
</dbReference>